<accession>W7JDN3</accession>
<dbReference type="EMBL" id="KE124537">
    <property type="protein sequence ID" value="EWC77022.1"/>
    <property type="molecule type" value="Genomic_DNA"/>
</dbReference>
<dbReference type="Proteomes" id="UP000030697">
    <property type="component" value="Unassembled WGS sequence"/>
</dbReference>
<dbReference type="AlphaFoldDB" id="W7JDN3"/>
<keyword evidence="3" id="KW-1133">Transmembrane helix</keyword>
<keyword evidence="1" id="KW-0175">Coiled coil</keyword>
<feature type="coiled-coil region" evidence="1">
    <location>
        <begin position="316"/>
        <end position="343"/>
    </location>
</feature>
<reference evidence="4 5" key="1">
    <citation type="submission" date="2013-02" db="EMBL/GenBank/DDBJ databases">
        <title>The Genome Sequence of Plasmodium falciparum UGT5.1.</title>
        <authorList>
            <consortium name="The Broad Institute Genome Sequencing Platform"/>
            <consortium name="The Broad Institute Genome Sequencing Center for Infectious Disease"/>
            <person name="Neafsey D."/>
            <person name="Cheeseman I."/>
            <person name="Volkman S."/>
            <person name="Adams J."/>
            <person name="Walker B."/>
            <person name="Young S.K."/>
            <person name="Zeng Q."/>
            <person name="Gargeya S."/>
            <person name="Fitzgerald M."/>
            <person name="Haas B."/>
            <person name="Abouelleil A."/>
            <person name="Alvarado L."/>
            <person name="Arachchi H.M."/>
            <person name="Berlin A.M."/>
            <person name="Chapman S.B."/>
            <person name="Dewar J."/>
            <person name="Goldberg J."/>
            <person name="Griggs A."/>
            <person name="Gujja S."/>
            <person name="Hansen M."/>
            <person name="Howarth C."/>
            <person name="Imamovic A."/>
            <person name="Larimer J."/>
            <person name="McCowan C."/>
            <person name="Murphy C."/>
            <person name="Neiman D."/>
            <person name="Pearson M."/>
            <person name="Priest M."/>
            <person name="Roberts A."/>
            <person name="Saif S."/>
            <person name="Shea T."/>
            <person name="Sisk P."/>
            <person name="Sykes S."/>
            <person name="Wortman J."/>
            <person name="Nusbaum C."/>
            <person name="Birren B."/>
        </authorList>
    </citation>
    <scope>NUCLEOTIDE SEQUENCE [LARGE SCALE GENOMIC DNA]</scope>
    <source>
        <strain evidence="4 5">UGT5.1</strain>
    </source>
</reference>
<feature type="transmembrane region" description="Helical" evidence="3">
    <location>
        <begin position="1083"/>
        <end position="1101"/>
    </location>
</feature>
<gene>
    <name evidence="4" type="ORF">C923_02356</name>
</gene>
<feature type="region of interest" description="Disordered" evidence="2">
    <location>
        <begin position="524"/>
        <end position="556"/>
    </location>
</feature>
<sequence length="1185" mass="141998">MLIHQTKIFNSDDLKYVRIDYTPRIPSPQYICQKKYTYNEKEEIFKKEKIITYKNCDPKKYSNANDIKKKGNIKIYKSKDIYKNVDNNQNYVYKQEKIITKRKYTNPKDEIGKNKKKMTFSKGSTERILLIKHNKKDVKKECVQKENIKIINKNNNDNMKKNKKLHSPFIINDKTKNLYFKNEKLIISQKIKEQEKKIKPTEIINNSSYLKLGKKNHTIQTKEHYNREKIKDISYADIKKKDKLKKMRIIKEQEHINNYTFESEKKRIETNNTPSIKNKQNIDNKNKMKKVIHTDLIKLYPIQNIKEKSQINNTLNREKTKKYQALKNNIKKIKAQINKQNDIYKNIFISTQINKNNQTSTYINKKVNVKNKKIINNDNDKIKYRMLTQYAKPILSSNNISNKNEYVNEEKKKMNKKIKMLATRKKNNNINIKVNKIKNKKTDTCNHYLDEGPNIIKSQESILYDLINQKKNKDKIKKFLQNSDKPNNISQLKIQEKEKKKKKIKKSHKRKFIHLYISSQDNIKVESNKKNSKDKDSNHNEPIVQLKKKKRKIQTNKPNETIDRIIKKKDNSTIKCIVQKICQSNTYNNNNNNNKKKDMHINIKKKENSNHILFYDHNNMSCNHKIKNIIYPEYTNQKQDTTYYHNIKDKYQAYKKENQNGGECIKYKNIHTNNDKKENIVFHINKQNEQIYEKNTNMNKYNNVDCSAYQQKRVDVKSTRVTHKSNNIITSDNNIKQDEKKLKSLNVYKIIHNINKETTYNIASNIKANISHIYEKNKTYNKHINNYKEYKKIDPISFNNTIQPNNLEKKNASSNISKCRYLYKHIYMNKDNQKIEGNNVNINKNINMNNMNNINSINSINSINYINEKQKLYYKMVSEKHKGIKNEFIELEPKNKKNKNKNKINKIIKDKRKVYTPIKKIIKKKYIFIYDKTKIFTRKKPHSIIIIVNKFKIKEHNLLLFLNKTKLNKYIPKVENNTDIQNNTILNKDNLYIPCIKYGKYISWIQKMCYLYFLIQIMKKNKMEQNKKGLNNYISIQKRQKEKKKKKNNNNNNNNNNNLIVNIYNKSANVYVNIHVNIKKYMVLYKICIFMLTCLIQTIYINNKYITYIYNIKKENITNCVLYKSIIYNNCNKEIQKKKKKKKIHINIIKDNKLNHMIIQNKNIIIVNKIYTNIYIIKSSTFLFI</sequence>
<dbReference type="OrthoDB" id="378915at2759"/>
<evidence type="ECO:0000313" key="4">
    <source>
        <dbReference type="EMBL" id="EWC77022.1"/>
    </source>
</evidence>
<organism evidence="4 5">
    <name type="scientific">Plasmodium falciparum UGT5.1</name>
    <dbReference type="NCBI Taxonomy" id="1237627"/>
    <lineage>
        <taxon>Eukaryota</taxon>
        <taxon>Sar</taxon>
        <taxon>Alveolata</taxon>
        <taxon>Apicomplexa</taxon>
        <taxon>Aconoidasida</taxon>
        <taxon>Haemosporida</taxon>
        <taxon>Plasmodiidae</taxon>
        <taxon>Plasmodium</taxon>
        <taxon>Plasmodium (Laverania)</taxon>
    </lineage>
</organism>
<evidence type="ECO:0000313" key="5">
    <source>
        <dbReference type="Proteomes" id="UP000030697"/>
    </source>
</evidence>
<evidence type="ECO:0000256" key="2">
    <source>
        <dbReference type="SAM" id="MobiDB-lite"/>
    </source>
</evidence>
<feature type="compositionally biased region" description="Basic and acidic residues" evidence="2">
    <location>
        <begin position="524"/>
        <end position="539"/>
    </location>
</feature>
<keyword evidence="3" id="KW-0812">Transmembrane</keyword>
<evidence type="ECO:0000256" key="3">
    <source>
        <dbReference type="SAM" id="Phobius"/>
    </source>
</evidence>
<protein>
    <submittedName>
        <fullName evidence="4">Uncharacterized protein</fullName>
    </submittedName>
</protein>
<name>W7JDN3_PLAFA</name>
<keyword evidence="3" id="KW-0472">Membrane</keyword>
<evidence type="ECO:0000256" key="1">
    <source>
        <dbReference type="SAM" id="Coils"/>
    </source>
</evidence>
<proteinExistence type="predicted"/>